<evidence type="ECO:0000256" key="5">
    <source>
        <dbReference type="SAM" id="Phobius"/>
    </source>
</evidence>
<evidence type="ECO:0000256" key="3">
    <source>
        <dbReference type="ARBA" id="ARBA00022989"/>
    </source>
</evidence>
<evidence type="ECO:0000313" key="6">
    <source>
        <dbReference type="EMBL" id="MCS3676341.1"/>
    </source>
</evidence>
<feature type="transmembrane region" description="Helical" evidence="5">
    <location>
        <begin position="103"/>
        <end position="122"/>
    </location>
</feature>
<dbReference type="RefSeq" id="WP_259079177.1">
    <property type="nucleotide sequence ID" value="NZ_JANUAU010000001.1"/>
</dbReference>
<dbReference type="EMBL" id="JANUAU010000001">
    <property type="protein sequence ID" value="MCS3676341.1"/>
    <property type="molecule type" value="Genomic_DNA"/>
</dbReference>
<dbReference type="GO" id="GO:0016020">
    <property type="term" value="C:membrane"/>
    <property type="evidence" value="ECO:0007669"/>
    <property type="project" value="UniProtKB-SubCell"/>
</dbReference>
<dbReference type="Pfam" id="PF13564">
    <property type="entry name" value="DoxX_2"/>
    <property type="match status" value="1"/>
</dbReference>
<name>A0A9X2Q436_9BACT</name>
<dbReference type="Proteomes" id="UP001155027">
    <property type="component" value="Unassembled WGS sequence"/>
</dbReference>
<feature type="transmembrane region" description="Helical" evidence="5">
    <location>
        <begin position="79"/>
        <end position="97"/>
    </location>
</feature>
<evidence type="ECO:0000313" key="7">
    <source>
        <dbReference type="Proteomes" id="UP001155027"/>
    </source>
</evidence>
<keyword evidence="3 5" id="KW-1133">Transmembrane helix</keyword>
<keyword evidence="2 5" id="KW-0812">Transmembrane</keyword>
<reference evidence="6" key="1">
    <citation type="submission" date="2022-08" db="EMBL/GenBank/DDBJ databases">
        <title>Genomic Encyclopedia of Type Strains, Phase V (KMG-V): Genome sequencing to study the core and pangenomes of soil and plant-associated prokaryotes.</title>
        <authorList>
            <person name="Whitman W."/>
        </authorList>
    </citation>
    <scope>NUCLEOTIDE SEQUENCE</scope>
    <source>
        <strain evidence="6">0</strain>
    </source>
</reference>
<sequence>MKKYVYWGSTVLFALMMAGSGTMYFVSENMAAKFAQLGFPDYFRIELGIAKLLGAVALLTPFPRLGLSRAVLARTVKEWTYAGFTISIVSAMIAHTASGDPATALLLPGVAFVLVATSYTTYHQYYRTEAGAEETPAAPAT</sequence>
<organism evidence="6 7">
    <name type="scientific">Salinibacter ruber</name>
    <dbReference type="NCBI Taxonomy" id="146919"/>
    <lineage>
        <taxon>Bacteria</taxon>
        <taxon>Pseudomonadati</taxon>
        <taxon>Rhodothermota</taxon>
        <taxon>Rhodothermia</taxon>
        <taxon>Rhodothermales</taxon>
        <taxon>Salinibacteraceae</taxon>
        <taxon>Salinibacter</taxon>
    </lineage>
</organism>
<comment type="caution">
    <text evidence="6">The sequence shown here is derived from an EMBL/GenBank/DDBJ whole genome shotgun (WGS) entry which is preliminary data.</text>
</comment>
<evidence type="ECO:0008006" key="8">
    <source>
        <dbReference type="Google" id="ProtNLM"/>
    </source>
</evidence>
<gene>
    <name evidence="6" type="ORF">GGP71_000237</name>
</gene>
<comment type="subcellular location">
    <subcellularLocation>
        <location evidence="1">Membrane</location>
        <topology evidence="1">Multi-pass membrane protein</topology>
    </subcellularLocation>
</comment>
<dbReference type="InterPro" id="IPR032808">
    <property type="entry name" value="DoxX"/>
</dbReference>
<evidence type="ECO:0000256" key="1">
    <source>
        <dbReference type="ARBA" id="ARBA00004141"/>
    </source>
</evidence>
<feature type="transmembrane region" description="Helical" evidence="5">
    <location>
        <begin position="47"/>
        <end position="67"/>
    </location>
</feature>
<protein>
    <recommendedName>
        <fullName evidence="8">DoxX family protein</fullName>
    </recommendedName>
</protein>
<keyword evidence="4 5" id="KW-0472">Membrane</keyword>
<evidence type="ECO:0000256" key="4">
    <source>
        <dbReference type="ARBA" id="ARBA00023136"/>
    </source>
</evidence>
<proteinExistence type="predicted"/>
<dbReference type="AlphaFoldDB" id="A0A9X2Q436"/>
<feature type="transmembrane region" description="Helical" evidence="5">
    <location>
        <begin position="5"/>
        <end position="27"/>
    </location>
</feature>
<accession>A0A9X2Q436</accession>
<evidence type="ECO:0000256" key="2">
    <source>
        <dbReference type="ARBA" id="ARBA00022692"/>
    </source>
</evidence>